<feature type="transmembrane region" description="Helical" evidence="1">
    <location>
        <begin position="215"/>
        <end position="233"/>
    </location>
</feature>
<protein>
    <submittedName>
        <fullName evidence="3">IPTL-CTERM sorting domain-containing protein</fullName>
    </submittedName>
</protein>
<evidence type="ECO:0000313" key="4">
    <source>
        <dbReference type="Proteomes" id="UP001287445"/>
    </source>
</evidence>
<reference evidence="3" key="1">
    <citation type="submission" date="2023-11" db="EMBL/GenBank/DDBJ databases">
        <title>Identification and selenium tolerance of Delftia acidovorans R3-25.</title>
        <authorList>
            <person name="Zhang S."/>
            <person name="Liu Y."/>
            <person name="Guo Y."/>
        </authorList>
    </citation>
    <scope>NUCLEOTIDE SEQUENCE</scope>
    <source>
        <strain evidence="3">R3-25</strain>
    </source>
</reference>
<evidence type="ECO:0000256" key="1">
    <source>
        <dbReference type="SAM" id="Phobius"/>
    </source>
</evidence>
<feature type="domain" description="IPTL-CTERM protein sorting" evidence="2">
    <location>
        <begin position="210"/>
        <end position="237"/>
    </location>
</feature>
<evidence type="ECO:0000313" key="3">
    <source>
        <dbReference type="EMBL" id="MDX4956478.1"/>
    </source>
</evidence>
<comment type="caution">
    <text evidence="3">The sequence shown here is derived from an EMBL/GenBank/DDBJ whole genome shotgun (WGS) entry which is preliminary data.</text>
</comment>
<organism evidence="3 4">
    <name type="scientific">Delftia acidovorans</name>
    <name type="common">Pseudomonas acidovorans</name>
    <name type="synonym">Comamonas acidovorans</name>
    <dbReference type="NCBI Taxonomy" id="80866"/>
    <lineage>
        <taxon>Bacteria</taxon>
        <taxon>Pseudomonadati</taxon>
        <taxon>Pseudomonadota</taxon>
        <taxon>Betaproteobacteria</taxon>
        <taxon>Burkholderiales</taxon>
        <taxon>Comamonadaceae</taxon>
        <taxon>Delftia</taxon>
    </lineage>
</organism>
<accession>A0AAJ2R751</accession>
<proteinExistence type="predicted"/>
<evidence type="ECO:0000259" key="2">
    <source>
        <dbReference type="Pfam" id="PF18203"/>
    </source>
</evidence>
<gene>
    <name evidence="3" type="ORF">SGN30_23950</name>
</gene>
<dbReference type="InterPro" id="IPR026442">
    <property type="entry name" value="IPTL_CTERM"/>
</dbReference>
<dbReference type="NCBIfam" id="TIGR04174">
    <property type="entry name" value="IPTL_CTERM"/>
    <property type="match status" value="1"/>
</dbReference>
<dbReference type="EMBL" id="JAWWMZ010000011">
    <property type="protein sequence ID" value="MDX4956478.1"/>
    <property type="molecule type" value="Genomic_DNA"/>
</dbReference>
<dbReference type="Proteomes" id="UP001287445">
    <property type="component" value="Unassembled WGS sequence"/>
</dbReference>
<sequence>MTPRRGDHQMVGLGKRSVASLVLSVAVCGSAWGQMVMPPGSSIDLAGGSFQLPCTAVIMQGELTLGTGSFDTGSFAFDSGATVTGTGGQLNVSGDLTSTVPLNLGASSVVLSDSCAPGSVLQLSGNIVVKDLTLISTTATPPTVVLPAGTNLTVLGTLTLGTPGRPVVLTSSGPGTAVVTMGPGATLSNPSGSAVPGNVQIGAPVVTSPASIPTLSTYGLMLMSLMLGGLALLRQRRGRTSS</sequence>
<name>A0AAJ2R751_DELAC</name>
<dbReference type="Pfam" id="PF18203">
    <property type="entry name" value="IPTL-CTERM"/>
    <property type="match status" value="1"/>
</dbReference>
<keyword evidence="1" id="KW-0812">Transmembrane</keyword>
<dbReference type="AlphaFoldDB" id="A0AAJ2R751"/>
<keyword evidence="1" id="KW-0472">Membrane</keyword>
<keyword evidence="1" id="KW-1133">Transmembrane helix</keyword>